<evidence type="ECO:0000313" key="2">
    <source>
        <dbReference type="EMBL" id="KAK1118645.1"/>
    </source>
</evidence>
<reference evidence="2" key="1">
    <citation type="submission" date="2021-10" db="EMBL/GenBank/DDBJ databases">
        <title>Melipona bicolor Genome sequencing and assembly.</title>
        <authorList>
            <person name="Araujo N.S."/>
            <person name="Arias M.C."/>
        </authorList>
    </citation>
    <scope>NUCLEOTIDE SEQUENCE</scope>
    <source>
        <strain evidence="2">USP_2M_L1-L4_2017</strain>
        <tissue evidence="2">Whole body</tissue>
    </source>
</reference>
<accession>A0AA40KFT7</accession>
<gene>
    <name evidence="2" type="ORF">K0M31_014949</name>
</gene>
<proteinExistence type="predicted"/>
<dbReference type="EMBL" id="JAHYIQ010000042">
    <property type="protein sequence ID" value="KAK1118645.1"/>
    <property type="molecule type" value="Genomic_DNA"/>
</dbReference>
<dbReference type="AlphaFoldDB" id="A0AA40KFT7"/>
<organism evidence="2 3">
    <name type="scientific">Melipona bicolor</name>
    <dbReference type="NCBI Taxonomy" id="60889"/>
    <lineage>
        <taxon>Eukaryota</taxon>
        <taxon>Metazoa</taxon>
        <taxon>Ecdysozoa</taxon>
        <taxon>Arthropoda</taxon>
        <taxon>Hexapoda</taxon>
        <taxon>Insecta</taxon>
        <taxon>Pterygota</taxon>
        <taxon>Neoptera</taxon>
        <taxon>Endopterygota</taxon>
        <taxon>Hymenoptera</taxon>
        <taxon>Apocrita</taxon>
        <taxon>Aculeata</taxon>
        <taxon>Apoidea</taxon>
        <taxon>Anthophila</taxon>
        <taxon>Apidae</taxon>
        <taxon>Melipona</taxon>
    </lineage>
</organism>
<name>A0AA40KFT7_9HYME</name>
<feature type="region of interest" description="Disordered" evidence="1">
    <location>
        <begin position="30"/>
        <end position="53"/>
    </location>
</feature>
<keyword evidence="3" id="KW-1185">Reference proteome</keyword>
<sequence length="90" mass="9728">MPEATTEHVMDRMEVAAEDGASVPFLEQAGRKRTQREVTPVGKDAFDPVSPFRGGGTSASNRYYVLELPISCSIIVKTVALATTTAITRE</sequence>
<evidence type="ECO:0000256" key="1">
    <source>
        <dbReference type="SAM" id="MobiDB-lite"/>
    </source>
</evidence>
<evidence type="ECO:0000313" key="3">
    <source>
        <dbReference type="Proteomes" id="UP001177670"/>
    </source>
</evidence>
<comment type="caution">
    <text evidence="2">The sequence shown here is derived from an EMBL/GenBank/DDBJ whole genome shotgun (WGS) entry which is preliminary data.</text>
</comment>
<protein>
    <submittedName>
        <fullName evidence="2">Uncharacterized protein</fullName>
    </submittedName>
</protein>
<dbReference type="Proteomes" id="UP001177670">
    <property type="component" value="Unassembled WGS sequence"/>
</dbReference>